<dbReference type="InterPro" id="IPR002168">
    <property type="entry name" value="Lipase_GDXG_HIS_AS"/>
</dbReference>
<dbReference type="Pfam" id="PF07859">
    <property type="entry name" value="Abhydrolase_3"/>
    <property type="match status" value="1"/>
</dbReference>
<feature type="domain" description="Alpha/beta hydrolase fold-3" evidence="3">
    <location>
        <begin position="88"/>
        <end position="295"/>
    </location>
</feature>
<dbReference type="Proteomes" id="UP000578252">
    <property type="component" value="Unassembled WGS sequence"/>
</dbReference>
<dbReference type="InterPro" id="IPR050300">
    <property type="entry name" value="GDXG_lipolytic_enzyme"/>
</dbReference>
<name>A0A7Y0U233_9ACTO</name>
<dbReference type="InterPro" id="IPR013094">
    <property type="entry name" value="AB_hydrolase_3"/>
</dbReference>
<protein>
    <submittedName>
        <fullName evidence="4">Acetyl esterase</fullName>
        <ecNumber evidence="4">3.1.1.6</ecNumber>
    </submittedName>
</protein>
<proteinExistence type="inferred from homology"/>
<evidence type="ECO:0000256" key="1">
    <source>
        <dbReference type="ARBA" id="ARBA00010515"/>
    </source>
</evidence>
<dbReference type="PROSITE" id="PS01173">
    <property type="entry name" value="LIPASE_GDXG_HIS"/>
    <property type="match status" value="1"/>
</dbReference>
<dbReference type="AlphaFoldDB" id="A0A7Y0U233"/>
<evidence type="ECO:0000259" key="3">
    <source>
        <dbReference type="Pfam" id="PF07859"/>
    </source>
</evidence>
<dbReference type="EMBL" id="JABCUR010000004">
    <property type="protein sequence ID" value="NMW65038.1"/>
    <property type="molecule type" value="Genomic_DNA"/>
</dbReference>
<reference evidence="4 5" key="1">
    <citation type="submission" date="2020-04" db="EMBL/GenBank/DDBJ databases">
        <title>Antimicrobial susceptibility and clonality of vaginal-derived multi-drug resistant Mobiluncus isolates in China.</title>
        <authorList>
            <person name="Zhang X."/>
        </authorList>
    </citation>
    <scope>NUCLEOTIDE SEQUENCE [LARGE SCALE GENOMIC DNA]</scope>
    <source>
        <strain evidence="4 5">13</strain>
    </source>
</reference>
<dbReference type="Gene3D" id="3.40.50.1820">
    <property type="entry name" value="alpha/beta hydrolase"/>
    <property type="match status" value="1"/>
</dbReference>
<comment type="similarity">
    <text evidence="1">Belongs to the 'GDXG' lipolytic enzyme family.</text>
</comment>
<sequence>MVNKFDVPNMICAAQKEALRRQEELSAGLYAPGQSLEEMRKGYEKERKWWNEGGPQPVSTSNFVVNTRHGEVAVRCHRGSAAAKLPVIIYIHGGGFALGSIDTHDRITRVLADETRAAVFNVNYSLSPEAKYPQPVEECADVVEYLRAQAATLDIDGDDISFAGDSGGANLSFATYIYLRTHQRHQGIRAMLLFYGVYGLRDSVSMRLFGGAWDGLTAEDYDMYKNYYFSNKTDERDKYFDILSNDLTRDVPAAFIAAAEFDPLKDESKALAKIYRYFGNPYEYVEVPGVLHAFIHFGRILPATNETLSQAAKFFLTAKTN</sequence>
<evidence type="ECO:0000313" key="5">
    <source>
        <dbReference type="Proteomes" id="UP000578252"/>
    </source>
</evidence>
<keyword evidence="2 4" id="KW-0378">Hydrolase</keyword>
<dbReference type="NCBIfam" id="NF007547">
    <property type="entry name" value="PRK10162.1"/>
    <property type="match status" value="1"/>
</dbReference>
<dbReference type="PANTHER" id="PTHR48081">
    <property type="entry name" value="AB HYDROLASE SUPERFAMILY PROTEIN C4A8.06C"/>
    <property type="match status" value="1"/>
</dbReference>
<accession>A0A7Y0U233</accession>
<organism evidence="4 5">
    <name type="scientific">Mobiluncus mulieris</name>
    <dbReference type="NCBI Taxonomy" id="2052"/>
    <lineage>
        <taxon>Bacteria</taxon>
        <taxon>Bacillati</taxon>
        <taxon>Actinomycetota</taxon>
        <taxon>Actinomycetes</taxon>
        <taxon>Actinomycetales</taxon>
        <taxon>Actinomycetaceae</taxon>
        <taxon>Mobiluncus</taxon>
    </lineage>
</organism>
<comment type="caution">
    <text evidence="4">The sequence shown here is derived from an EMBL/GenBank/DDBJ whole genome shotgun (WGS) entry which is preliminary data.</text>
</comment>
<gene>
    <name evidence="4" type="primary">aes</name>
    <name evidence="4" type="ORF">HHJ78_05730</name>
</gene>
<dbReference type="SUPFAM" id="SSF53474">
    <property type="entry name" value="alpha/beta-Hydrolases"/>
    <property type="match status" value="1"/>
</dbReference>
<dbReference type="GO" id="GO:0008126">
    <property type="term" value="F:acetylesterase activity"/>
    <property type="evidence" value="ECO:0007669"/>
    <property type="project" value="UniProtKB-EC"/>
</dbReference>
<dbReference type="InterPro" id="IPR029058">
    <property type="entry name" value="AB_hydrolase_fold"/>
</dbReference>
<dbReference type="EC" id="3.1.1.6" evidence="4"/>
<evidence type="ECO:0000256" key="2">
    <source>
        <dbReference type="ARBA" id="ARBA00022801"/>
    </source>
</evidence>
<dbReference type="RefSeq" id="WP_169771890.1">
    <property type="nucleotide sequence ID" value="NZ_JABCUR010000004.1"/>
</dbReference>
<dbReference type="PANTHER" id="PTHR48081:SF8">
    <property type="entry name" value="ALPHA_BETA HYDROLASE FOLD-3 DOMAIN-CONTAINING PROTEIN-RELATED"/>
    <property type="match status" value="1"/>
</dbReference>
<evidence type="ECO:0000313" key="4">
    <source>
        <dbReference type="EMBL" id="NMW65038.1"/>
    </source>
</evidence>